<name>A0A6G0Z500_APHCR</name>
<accession>A0A6G0Z500</accession>
<comment type="caution">
    <text evidence="2">The sequence shown here is derived from an EMBL/GenBank/DDBJ whole genome shotgun (WGS) entry which is preliminary data.</text>
</comment>
<feature type="signal peptide" evidence="1">
    <location>
        <begin position="1"/>
        <end position="19"/>
    </location>
</feature>
<gene>
    <name evidence="2" type="ORF">FWK35_00007996</name>
</gene>
<protein>
    <recommendedName>
        <fullName evidence="4">Secreted protein</fullName>
    </recommendedName>
</protein>
<keyword evidence="3" id="KW-1185">Reference proteome</keyword>
<sequence>MLVIAKVHVLMVRIVPVVSDVCRLEMTEAHASVFVVASQAQHTAKVAVHRFDRVASIVITDRVFNAFAAGLLTVPHVVTWSVVDGVPVVVLIVPSAFDASTVCT</sequence>
<proteinExistence type="predicted"/>
<evidence type="ECO:0000313" key="2">
    <source>
        <dbReference type="EMBL" id="KAF0765797.1"/>
    </source>
</evidence>
<dbReference type="Proteomes" id="UP000478052">
    <property type="component" value="Unassembled WGS sequence"/>
</dbReference>
<organism evidence="2 3">
    <name type="scientific">Aphis craccivora</name>
    <name type="common">Cowpea aphid</name>
    <dbReference type="NCBI Taxonomy" id="307492"/>
    <lineage>
        <taxon>Eukaryota</taxon>
        <taxon>Metazoa</taxon>
        <taxon>Ecdysozoa</taxon>
        <taxon>Arthropoda</taxon>
        <taxon>Hexapoda</taxon>
        <taxon>Insecta</taxon>
        <taxon>Pterygota</taxon>
        <taxon>Neoptera</taxon>
        <taxon>Paraneoptera</taxon>
        <taxon>Hemiptera</taxon>
        <taxon>Sternorrhyncha</taxon>
        <taxon>Aphidomorpha</taxon>
        <taxon>Aphidoidea</taxon>
        <taxon>Aphididae</taxon>
        <taxon>Aphidini</taxon>
        <taxon>Aphis</taxon>
        <taxon>Aphis</taxon>
    </lineage>
</organism>
<evidence type="ECO:0000256" key="1">
    <source>
        <dbReference type="SAM" id="SignalP"/>
    </source>
</evidence>
<evidence type="ECO:0008006" key="4">
    <source>
        <dbReference type="Google" id="ProtNLM"/>
    </source>
</evidence>
<dbReference type="EMBL" id="VUJU01001322">
    <property type="protein sequence ID" value="KAF0765797.1"/>
    <property type="molecule type" value="Genomic_DNA"/>
</dbReference>
<feature type="chain" id="PRO_5026302141" description="Secreted protein" evidence="1">
    <location>
        <begin position="20"/>
        <end position="104"/>
    </location>
</feature>
<dbReference type="AlphaFoldDB" id="A0A6G0Z500"/>
<keyword evidence="1" id="KW-0732">Signal</keyword>
<evidence type="ECO:0000313" key="3">
    <source>
        <dbReference type="Proteomes" id="UP000478052"/>
    </source>
</evidence>
<reference evidence="2 3" key="1">
    <citation type="submission" date="2019-08" db="EMBL/GenBank/DDBJ databases">
        <title>Whole genome of Aphis craccivora.</title>
        <authorList>
            <person name="Voronova N.V."/>
            <person name="Shulinski R.S."/>
            <person name="Bandarenka Y.V."/>
            <person name="Zhorov D.G."/>
            <person name="Warner D."/>
        </authorList>
    </citation>
    <scope>NUCLEOTIDE SEQUENCE [LARGE SCALE GENOMIC DNA]</scope>
    <source>
        <strain evidence="2">180601</strain>
        <tissue evidence="2">Whole Body</tissue>
    </source>
</reference>